<dbReference type="Proteomes" id="UP001596031">
    <property type="component" value="Unassembled WGS sequence"/>
</dbReference>
<dbReference type="InterPro" id="IPR011978">
    <property type="entry name" value="YgfB-like"/>
</dbReference>
<dbReference type="SUPFAM" id="SSF101327">
    <property type="entry name" value="YgfB-like"/>
    <property type="match status" value="1"/>
</dbReference>
<reference evidence="2" key="1">
    <citation type="journal article" date="2019" name="Int. J. Syst. Evol. Microbiol.">
        <title>The Global Catalogue of Microorganisms (GCM) 10K type strain sequencing project: providing services to taxonomists for standard genome sequencing and annotation.</title>
        <authorList>
            <consortium name="The Broad Institute Genomics Platform"/>
            <consortium name="The Broad Institute Genome Sequencing Center for Infectious Disease"/>
            <person name="Wu L."/>
            <person name="Ma J."/>
        </authorList>
    </citation>
    <scope>NUCLEOTIDE SEQUENCE [LARGE SCALE GENOMIC DNA]</scope>
    <source>
        <strain evidence="2">CCUG 38813</strain>
    </source>
</reference>
<gene>
    <name evidence="1" type="ORF">ACFPOU_16330</name>
</gene>
<organism evidence="1 2">
    <name type="scientific">Massilia jejuensis</name>
    <dbReference type="NCBI Taxonomy" id="648894"/>
    <lineage>
        <taxon>Bacteria</taxon>
        <taxon>Pseudomonadati</taxon>
        <taxon>Pseudomonadota</taxon>
        <taxon>Betaproteobacteria</taxon>
        <taxon>Burkholderiales</taxon>
        <taxon>Oxalobacteraceae</taxon>
        <taxon>Telluria group</taxon>
        <taxon>Massilia</taxon>
    </lineage>
</organism>
<evidence type="ECO:0000313" key="2">
    <source>
        <dbReference type="Proteomes" id="UP001596031"/>
    </source>
</evidence>
<dbReference type="Pfam" id="PF03695">
    <property type="entry name" value="UPF0149"/>
    <property type="match status" value="1"/>
</dbReference>
<dbReference type="Gene3D" id="3.10.450.50">
    <property type="match status" value="1"/>
</dbReference>
<dbReference type="Pfam" id="PF02810">
    <property type="entry name" value="SEC-C"/>
    <property type="match status" value="1"/>
</dbReference>
<dbReference type="RefSeq" id="WP_379723407.1">
    <property type="nucleotide sequence ID" value="NZ_JBHSMS010000052.1"/>
</dbReference>
<dbReference type="EMBL" id="JBHSMS010000052">
    <property type="protein sequence ID" value="MFC5512682.1"/>
    <property type="molecule type" value="Genomic_DNA"/>
</dbReference>
<dbReference type="InterPro" id="IPR004027">
    <property type="entry name" value="SEC_C_motif"/>
</dbReference>
<dbReference type="InterPro" id="IPR036255">
    <property type="entry name" value="YgfB-like_sf"/>
</dbReference>
<name>A0ABW0PLS0_9BURK</name>
<keyword evidence="2" id="KW-1185">Reference proteome</keyword>
<accession>A0ABW0PLS0</accession>
<comment type="caution">
    <text evidence="1">The sequence shown here is derived from an EMBL/GenBank/DDBJ whole genome shotgun (WGS) entry which is preliminary data.</text>
</comment>
<proteinExistence type="predicted"/>
<dbReference type="SUPFAM" id="SSF103642">
    <property type="entry name" value="Sec-C motif"/>
    <property type="match status" value="1"/>
</dbReference>
<evidence type="ECO:0000313" key="1">
    <source>
        <dbReference type="EMBL" id="MFC5512682.1"/>
    </source>
</evidence>
<dbReference type="NCBIfam" id="TIGR02292">
    <property type="entry name" value="ygfB_yecA"/>
    <property type="match status" value="1"/>
</dbReference>
<protein>
    <submittedName>
        <fullName evidence="1">UPF0149 family protein</fullName>
    </submittedName>
</protein>
<sequence length="321" mass="35270">MTNIDDDMPIIYSPLNRTASRNGRSVEVEIYRAENEDWILEVVDEHGNSTVWDDLFPTDQAALDEAMRTINEQGIDAVIGPPPGQDKRNPTMHGLSDAELRDLDDFLADESIESTSMDLAMLDGYLTAIAIGPGLIPPSAWLPWVWDHVDGRAEPVFDNNSHANRVLSLLMRHYNAVVEAFNTDPAGFEPMFVRGADYGAAEWSDGFLCGFQFDERAWSLLAVGQPTWFAPFMRLGTEDGIAITDKQGDAARWIDAIVPSLVEIAAYWKSRRAMPGHAPMPAMPIVRATPKVGRNDPCPCGSGKKVKKCCGGTPTAPSTLH</sequence>
<dbReference type="Gene3D" id="1.20.120.740">
    <property type="entry name" value="YgfB uncharacterised protein family UPF0149, PF03695"/>
    <property type="match status" value="1"/>
</dbReference>